<keyword evidence="2" id="KW-0808">Transferase</keyword>
<dbReference type="GO" id="GO:0003964">
    <property type="term" value="F:RNA-directed DNA polymerase activity"/>
    <property type="evidence" value="ECO:0007669"/>
    <property type="project" value="UniProtKB-KW"/>
</dbReference>
<proteinExistence type="predicted"/>
<organism evidence="2">
    <name type="scientific">Anoplophora glabripennis</name>
    <name type="common">Asian longhorn beetle</name>
    <name type="synonym">Anoplophora nobilis</name>
    <dbReference type="NCBI Taxonomy" id="217634"/>
    <lineage>
        <taxon>Eukaryota</taxon>
        <taxon>Metazoa</taxon>
        <taxon>Ecdysozoa</taxon>
        <taxon>Arthropoda</taxon>
        <taxon>Hexapoda</taxon>
        <taxon>Insecta</taxon>
        <taxon>Pterygota</taxon>
        <taxon>Neoptera</taxon>
        <taxon>Endopterygota</taxon>
        <taxon>Coleoptera</taxon>
        <taxon>Polyphaga</taxon>
        <taxon>Cucujiformia</taxon>
        <taxon>Chrysomeloidea</taxon>
        <taxon>Cerambycidae</taxon>
        <taxon>Lamiinae</taxon>
        <taxon>Lamiini</taxon>
        <taxon>Anoplophora</taxon>
    </lineage>
</organism>
<keyword evidence="2" id="KW-0695">RNA-directed DNA polymerase</keyword>
<gene>
    <name evidence="2" type="primary">RTBS</name>
</gene>
<protein>
    <submittedName>
        <fullName evidence="2">Putative RNA-directed DNA polymerase</fullName>
    </submittedName>
</protein>
<dbReference type="AlphaFoldDB" id="V5GYF1"/>
<reference evidence="2" key="1">
    <citation type="submission" date="2013-07" db="EMBL/GenBank/DDBJ databases">
        <title>Midgut Transcriptome Profiling of Anoplphora glabripennis, a Lignocellulose Degrading, Wood-Boring Cerambycid.</title>
        <authorList>
            <person name="Scully E.D."/>
            <person name="Hoover K."/>
            <person name="Carlson J.E."/>
            <person name="Tien M."/>
            <person name="Geib S.M."/>
        </authorList>
    </citation>
    <scope>NUCLEOTIDE SEQUENCE</scope>
</reference>
<feature type="non-terminal residue" evidence="2">
    <location>
        <position position="1"/>
    </location>
</feature>
<dbReference type="InterPro" id="IPR000477">
    <property type="entry name" value="RT_dom"/>
</dbReference>
<dbReference type="EMBL" id="GALX01001579">
    <property type="protein sequence ID" value="JAB66887.1"/>
    <property type="molecule type" value="Transcribed_RNA"/>
</dbReference>
<dbReference type="PANTHER" id="PTHR33332">
    <property type="entry name" value="REVERSE TRANSCRIPTASE DOMAIN-CONTAINING PROTEIN"/>
    <property type="match status" value="1"/>
</dbReference>
<name>V5GYF1_ANOGL</name>
<keyword evidence="2" id="KW-0548">Nucleotidyltransferase</keyword>
<evidence type="ECO:0000259" key="1">
    <source>
        <dbReference type="Pfam" id="PF00078"/>
    </source>
</evidence>
<accession>V5GYF1</accession>
<feature type="domain" description="Reverse transcriptase" evidence="1">
    <location>
        <begin position="6"/>
        <end position="88"/>
    </location>
</feature>
<sequence>DIAEDLNIHYLLYADDVKIFGQINSVLDCENLQRNLASLNDWCNKNTLPLNINKCNVMSFHRKKVPITFDYVLQGSVLKRPDCIKDLGIIFDAQSTFLRHINGSLADAYRSLGFVLRNS</sequence>
<dbReference type="Pfam" id="PF00078">
    <property type="entry name" value="RVT_1"/>
    <property type="match status" value="1"/>
</dbReference>
<evidence type="ECO:0000313" key="2">
    <source>
        <dbReference type="EMBL" id="JAB66887.1"/>
    </source>
</evidence>